<dbReference type="EMBL" id="CAJNIZ010006167">
    <property type="protein sequence ID" value="CAE7247677.1"/>
    <property type="molecule type" value="Genomic_DNA"/>
</dbReference>
<dbReference type="Proteomes" id="UP000649617">
    <property type="component" value="Unassembled WGS sequence"/>
</dbReference>
<evidence type="ECO:0000313" key="2">
    <source>
        <dbReference type="Proteomes" id="UP000649617"/>
    </source>
</evidence>
<accession>A0A812LVA4</accession>
<evidence type="ECO:0000313" key="1">
    <source>
        <dbReference type="EMBL" id="CAE7247677.1"/>
    </source>
</evidence>
<gene>
    <name evidence="1" type="ORF">SPIL2461_LOCUS4599</name>
</gene>
<sequence length="52" mass="6132">WRGRGPVRELRPHHGHACPRCNGHAQELPGNRFPFLLPEHLRFDEHPTQARF</sequence>
<comment type="caution">
    <text evidence="1">The sequence shown here is derived from an EMBL/GenBank/DDBJ whole genome shotgun (WGS) entry which is preliminary data.</text>
</comment>
<name>A0A812LVA4_SYMPI</name>
<reference evidence="1" key="1">
    <citation type="submission" date="2021-02" db="EMBL/GenBank/DDBJ databases">
        <authorList>
            <person name="Dougan E. K."/>
            <person name="Rhodes N."/>
            <person name="Thang M."/>
            <person name="Chan C."/>
        </authorList>
    </citation>
    <scope>NUCLEOTIDE SEQUENCE</scope>
</reference>
<dbReference type="AlphaFoldDB" id="A0A812LVA4"/>
<proteinExistence type="predicted"/>
<feature type="non-terminal residue" evidence="1">
    <location>
        <position position="1"/>
    </location>
</feature>
<organism evidence="1 2">
    <name type="scientific">Symbiodinium pilosum</name>
    <name type="common">Dinoflagellate</name>
    <dbReference type="NCBI Taxonomy" id="2952"/>
    <lineage>
        <taxon>Eukaryota</taxon>
        <taxon>Sar</taxon>
        <taxon>Alveolata</taxon>
        <taxon>Dinophyceae</taxon>
        <taxon>Suessiales</taxon>
        <taxon>Symbiodiniaceae</taxon>
        <taxon>Symbiodinium</taxon>
    </lineage>
</organism>
<keyword evidence="2" id="KW-1185">Reference proteome</keyword>
<feature type="non-terminal residue" evidence="1">
    <location>
        <position position="52"/>
    </location>
</feature>
<protein>
    <submittedName>
        <fullName evidence="1">Uncharacterized protein</fullName>
    </submittedName>
</protein>